<evidence type="ECO:0000313" key="2">
    <source>
        <dbReference type="EMBL" id="QKZ02890.1"/>
    </source>
</evidence>
<dbReference type="InterPro" id="IPR029069">
    <property type="entry name" value="HotDog_dom_sf"/>
</dbReference>
<dbReference type="PANTHER" id="PTHR43841:SF1">
    <property type="entry name" value="3-HYDROXYACYL-THIOESTER DEHYDRATASE X"/>
    <property type="match status" value="1"/>
</dbReference>
<feature type="domain" description="MaoC-like" evidence="1">
    <location>
        <begin position="185"/>
        <end position="263"/>
    </location>
</feature>
<dbReference type="PANTHER" id="PTHR43841">
    <property type="entry name" value="3-HYDROXYACYL-THIOESTER DEHYDRATASE HTDX-RELATED"/>
    <property type="match status" value="1"/>
</dbReference>
<evidence type="ECO:0000313" key="3">
    <source>
        <dbReference type="Proteomes" id="UP000509568"/>
    </source>
</evidence>
<dbReference type="Pfam" id="PF01575">
    <property type="entry name" value="MaoC_dehydratas"/>
    <property type="match status" value="1"/>
</dbReference>
<dbReference type="Gene3D" id="3.10.129.10">
    <property type="entry name" value="Hotdog Thioesterase"/>
    <property type="match status" value="1"/>
</dbReference>
<accession>A0A7D5HB32</accession>
<dbReference type="RefSeq" id="WP_158155017.1">
    <property type="nucleotide sequence ID" value="NZ_CP056030.1"/>
</dbReference>
<dbReference type="KEGG" id="pez:HWQ56_03350"/>
<keyword evidence="3" id="KW-1185">Reference proteome</keyword>
<name>A0A7D5HB32_9PSED</name>
<protein>
    <submittedName>
        <fullName evidence="2">Acyl dehydratase</fullName>
    </submittedName>
</protein>
<sequence length="284" mass="31161">MTLQWHDLDRVAPLSGLYTRAALRRKVTGKQLPDTGLRTWLAVDDQRLAAYRDVCGFGGGSLLPITYPHVMAFALQMQLLTDHDFPFPLLGLVHLSNRIQVLRPLGGLSRVHASVHVENLRAHEKGATFSLVTRIEDALGPLWEEDSVMLCKGVHLDGEPVTDVQAPTAPMIEQARWYAGNDCGRKYAKVSGDYNPIHLSAASARLFGFPTAIAHGMFSKARALAALREQLPAANLQVQVEFRKPVRLPSEVVLWASTGGSSGQFELKGKGDLLHMEGQWSPVA</sequence>
<organism evidence="2 3">
    <name type="scientific">Pseudomonas eucalypticola</name>
    <dbReference type="NCBI Taxonomy" id="2599595"/>
    <lineage>
        <taxon>Bacteria</taxon>
        <taxon>Pseudomonadati</taxon>
        <taxon>Pseudomonadota</taxon>
        <taxon>Gammaproteobacteria</taxon>
        <taxon>Pseudomonadales</taxon>
        <taxon>Pseudomonadaceae</taxon>
        <taxon>Pseudomonas</taxon>
    </lineage>
</organism>
<dbReference type="SUPFAM" id="SSF54637">
    <property type="entry name" value="Thioesterase/thiol ester dehydrase-isomerase"/>
    <property type="match status" value="2"/>
</dbReference>
<dbReference type="EMBL" id="CP056030">
    <property type="protein sequence ID" value="QKZ02890.1"/>
    <property type="molecule type" value="Genomic_DNA"/>
</dbReference>
<dbReference type="Proteomes" id="UP000509568">
    <property type="component" value="Chromosome"/>
</dbReference>
<evidence type="ECO:0000259" key="1">
    <source>
        <dbReference type="Pfam" id="PF01575"/>
    </source>
</evidence>
<gene>
    <name evidence="2" type="ORF">HWQ56_03350</name>
</gene>
<dbReference type="AlphaFoldDB" id="A0A7D5HB32"/>
<dbReference type="InterPro" id="IPR002539">
    <property type="entry name" value="MaoC-like_dom"/>
</dbReference>
<proteinExistence type="predicted"/>
<reference evidence="2 3" key="1">
    <citation type="submission" date="2020-06" db="EMBL/GenBank/DDBJ databases">
        <title>Pseudomonas eucalypticola sp. nov., an endophyte of Eucalyptus dunnii leaves with biocontrol ability of eucalyptus leaf blight.</title>
        <authorList>
            <person name="Liu Y."/>
            <person name="Song Z."/>
            <person name="Zeng H."/>
            <person name="Lu M."/>
            <person name="Wang X."/>
            <person name="Lian X."/>
            <person name="Zhang Q."/>
        </authorList>
    </citation>
    <scope>NUCLEOTIDE SEQUENCE [LARGE SCALE GENOMIC DNA]</scope>
    <source>
        <strain evidence="2 3">NP-1</strain>
    </source>
</reference>